<accession>X0V282</accession>
<feature type="non-terminal residue" evidence="1">
    <location>
        <position position="1"/>
    </location>
</feature>
<proteinExistence type="predicted"/>
<gene>
    <name evidence="1" type="ORF">S01H1_36566</name>
</gene>
<name>X0V282_9ZZZZ</name>
<comment type="caution">
    <text evidence="1">The sequence shown here is derived from an EMBL/GenBank/DDBJ whole genome shotgun (WGS) entry which is preliminary data.</text>
</comment>
<organism evidence="1">
    <name type="scientific">marine sediment metagenome</name>
    <dbReference type="NCBI Taxonomy" id="412755"/>
    <lineage>
        <taxon>unclassified sequences</taxon>
        <taxon>metagenomes</taxon>
        <taxon>ecological metagenomes</taxon>
    </lineage>
</organism>
<reference evidence="1" key="1">
    <citation type="journal article" date="2014" name="Front. Microbiol.">
        <title>High frequency of phylogenetically diverse reductive dehalogenase-homologous genes in deep subseafloor sedimentary metagenomes.</title>
        <authorList>
            <person name="Kawai M."/>
            <person name="Futagami T."/>
            <person name="Toyoda A."/>
            <person name="Takaki Y."/>
            <person name="Nishi S."/>
            <person name="Hori S."/>
            <person name="Arai W."/>
            <person name="Tsubouchi T."/>
            <person name="Morono Y."/>
            <person name="Uchiyama I."/>
            <person name="Ito T."/>
            <person name="Fujiyama A."/>
            <person name="Inagaki F."/>
            <person name="Takami H."/>
        </authorList>
    </citation>
    <scope>NUCLEOTIDE SEQUENCE</scope>
    <source>
        <strain evidence="1">Expedition CK06-06</strain>
    </source>
</reference>
<sequence length="71" mass="8470">TSNIIKIFYIIMNTISKEVKESKKIYQKQKKICDNYQKGLYGFCKNCNKLSHLHENTLLYKNWVIVDKVNI</sequence>
<dbReference type="EMBL" id="BARS01022916">
    <property type="protein sequence ID" value="GAG05507.1"/>
    <property type="molecule type" value="Genomic_DNA"/>
</dbReference>
<protein>
    <submittedName>
        <fullName evidence="1">Uncharacterized protein</fullName>
    </submittedName>
</protein>
<dbReference type="AlphaFoldDB" id="X0V282"/>
<evidence type="ECO:0000313" key="1">
    <source>
        <dbReference type="EMBL" id="GAG05507.1"/>
    </source>
</evidence>